<feature type="domain" description="J" evidence="5">
    <location>
        <begin position="7"/>
        <end position="80"/>
    </location>
</feature>
<dbReference type="AlphaFoldDB" id="A0AAU9X9K9"/>
<dbReference type="PANTHER" id="PTHR47678">
    <property type="entry name" value="TETRATRICOPEPTIDE REPEAT PROTEIN 31"/>
    <property type="match status" value="1"/>
</dbReference>
<dbReference type="InterPro" id="IPR000571">
    <property type="entry name" value="Znf_CCCH"/>
</dbReference>
<dbReference type="Pfam" id="PF13181">
    <property type="entry name" value="TPR_8"/>
    <property type="match status" value="1"/>
</dbReference>
<dbReference type="InterPro" id="IPR035979">
    <property type="entry name" value="RBD_domain_sf"/>
</dbReference>
<accession>A0AAU9X9K9</accession>
<dbReference type="PROSITE" id="PS50103">
    <property type="entry name" value="ZF_C3H1"/>
    <property type="match status" value="1"/>
</dbReference>
<dbReference type="InterPro" id="IPR011990">
    <property type="entry name" value="TPR-like_helical_dom_sf"/>
</dbReference>
<gene>
    <name evidence="8" type="ORF">PMEA_00019068</name>
</gene>
<sequence>MGLSKSEAYSVLELPLGASYEEIRSSYKRLALKWHPDKHNNSQEATKKFQEVSSAYKRLTSEDSDDEINLTPADMFDLFAHIVFQRNGMFGGYPGMYDSDNSCYSDDDEDDDDDDESVDEILQRMAQSYRKKSESKKPSEKGRPAHNLSEAEAMKNAKELIEEEERDRKKAEKRRAKKKRNKERKKEKEREKKAKDEKENIQQQKNNKKENIPTTTKAPPKEPSKKRNTTATSSTPTKTVNNNTKVSSGLKEQSVNNNTNLQQSTKMEPSSPKRHDEEDLSGNEEPTWDTNSAFFARAAGRNPMPPPSTSTATVKNSTPSTISQSSQNTKNISTQQPAAEQIDPVVLRSRQVAVKGNEMANVGNYQAAVDLFTQAINLDAKDFRFFGNRSYCYDRMGQYEKALQDADVAISLAPDWPKGYFRRGRALAGLKLYSDAESSFAQVLKLDKHCEDAMFELARVRVQQLEEMGFPQSQSEAAIQAYGTVQAALEALLAGKVSFPVSTEIYVSDGEDDAQKQQIRMVENGSVDDGPGRSLWVGNVNPEEVSERHLVQLFSRCGRVDNVRILPKRFCAFVNYDQAESAALALEKLQGYEMGGEQLLLRYPNNTGSPGSQPLAAASVPGKKKQPEGDLKQSMSKLSGPVNGDECYFWRTTGCYFADKCRFRHVPESKGVDLKRVEAKYGGKLRVTTPPSQ</sequence>
<dbReference type="PRINTS" id="PR00625">
    <property type="entry name" value="JDOMAIN"/>
</dbReference>
<evidence type="ECO:0000259" key="6">
    <source>
        <dbReference type="PROSITE" id="PS50102"/>
    </source>
</evidence>
<dbReference type="SUPFAM" id="SSF46934">
    <property type="entry name" value="UBA-like"/>
    <property type="match status" value="1"/>
</dbReference>
<dbReference type="Gene3D" id="3.30.70.330">
    <property type="match status" value="1"/>
</dbReference>
<evidence type="ECO:0000256" key="2">
    <source>
        <dbReference type="PROSITE-ProRule" id="PRU00339"/>
    </source>
</evidence>
<evidence type="ECO:0000256" key="3">
    <source>
        <dbReference type="PROSITE-ProRule" id="PRU00723"/>
    </source>
</evidence>
<feature type="region of interest" description="Disordered" evidence="4">
    <location>
        <begin position="605"/>
        <end position="638"/>
    </location>
</feature>
<evidence type="ECO:0000313" key="8">
    <source>
        <dbReference type="EMBL" id="CAH3139968.1"/>
    </source>
</evidence>
<evidence type="ECO:0000259" key="5">
    <source>
        <dbReference type="PROSITE" id="PS50076"/>
    </source>
</evidence>
<dbReference type="SMART" id="SM00028">
    <property type="entry name" value="TPR"/>
    <property type="match status" value="3"/>
</dbReference>
<dbReference type="SUPFAM" id="SSF48452">
    <property type="entry name" value="TPR-like"/>
    <property type="match status" value="1"/>
</dbReference>
<dbReference type="Gene3D" id="1.25.40.10">
    <property type="entry name" value="Tetratricopeptide repeat domain"/>
    <property type="match status" value="1"/>
</dbReference>
<feature type="compositionally biased region" description="Basic residues" evidence="4">
    <location>
        <begin position="171"/>
        <end position="183"/>
    </location>
</feature>
<keyword evidence="3" id="KW-0862">Zinc</keyword>
<keyword evidence="1" id="KW-0694">RNA-binding</keyword>
<feature type="compositionally biased region" description="Basic and acidic residues" evidence="4">
    <location>
        <begin position="184"/>
        <end position="200"/>
    </location>
</feature>
<feature type="domain" description="RRM" evidence="6">
    <location>
        <begin position="533"/>
        <end position="606"/>
    </location>
</feature>
<dbReference type="PROSITE" id="PS50102">
    <property type="entry name" value="RRM"/>
    <property type="match status" value="1"/>
</dbReference>
<name>A0AAU9X9K9_9CNID</name>
<dbReference type="GO" id="GO:0003723">
    <property type="term" value="F:RNA binding"/>
    <property type="evidence" value="ECO:0007669"/>
    <property type="project" value="UniProtKB-UniRule"/>
</dbReference>
<keyword evidence="9" id="KW-1185">Reference proteome</keyword>
<keyword evidence="3" id="KW-0863">Zinc-finger</keyword>
<dbReference type="SUPFAM" id="SSF54928">
    <property type="entry name" value="RNA-binding domain, RBD"/>
    <property type="match status" value="1"/>
</dbReference>
<feature type="repeat" description="TPR" evidence="2">
    <location>
        <begin position="349"/>
        <end position="382"/>
    </location>
</feature>
<dbReference type="Pfam" id="PF00226">
    <property type="entry name" value="DnaJ"/>
    <property type="match status" value="1"/>
</dbReference>
<feature type="region of interest" description="Disordered" evidence="4">
    <location>
        <begin position="124"/>
        <end position="338"/>
    </location>
</feature>
<proteinExistence type="predicted"/>
<keyword evidence="3" id="KW-0479">Metal-binding</keyword>
<evidence type="ECO:0000313" key="9">
    <source>
        <dbReference type="Proteomes" id="UP001159428"/>
    </source>
</evidence>
<feature type="compositionally biased region" description="Basic and acidic residues" evidence="4">
    <location>
        <begin position="131"/>
        <end position="143"/>
    </location>
</feature>
<dbReference type="Gene3D" id="1.10.8.10">
    <property type="entry name" value="DNA helicase RuvA subunit, C-terminal domain"/>
    <property type="match status" value="1"/>
</dbReference>
<dbReference type="InterPro" id="IPR019734">
    <property type="entry name" value="TPR_rpt"/>
</dbReference>
<evidence type="ECO:0000259" key="7">
    <source>
        <dbReference type="PROSITE" id="PS50103"/>
    </source>
</evidence>
<comment type="caution">
    <text evidence="8">The sequence shown here is derived from an EMBL/GenBank/DDBJ whole genome shotgun (WGS) entry which is preliminary data.</text>
</comment>
<feature type="compositionally biased region" description="Polar residues" evidence="4">
    <location>
        <begin position="309"/>
        <end position="338"/>
    </location>
</feature>
<feature type="compositionally biased region" description="Basic and acidic residues" evidence="4">
    <location>
        <begin position="152"/>
        <end position="170"/>
    </location>
</feature>
<dbReference type="SMART" id="SM00271">
    <property type="entry name" value="DnaJ"/>
    <property type="match status" value="1"/>
</dbReference>
<keyword evidence="2" id="KW-0802">TPR repeat</keyword>
<dbReference type="Pfam" id="PF00076">
    <property type="entry name" value="RRM_1"/>
    <property type="match status" value="1"/>
</dbReference>
<feature type="compositionally biased region" description="Polar residues" evidence="4">
    <location>
        <begin position="250"/>
        <end position="268"/>
    </location>
</feature>
<dbReference type="PROSITE" id="PS50005">
    <property type="entry name" value="TPR"/>
    <property type="match status" value="1"/>
</dbReference>
<dbReference type="Proteomes" id="UP001159428">
    <property type="component" value="Unassembled WGS sequence"/>
</dbReference>
<dbReference type="CDD" id="cd00590">
    <property type="entry name" value="RRM_SF"/>
    <property type="match status" value="1"/>
</dbReference>
<dbReference type="PROSITE" id="PS50076">
    <property type="entry name" value="DNAJ_2"/>
    <property type="match status" value="1"/>
</dbReference>
<dbReference type="PANTHER" id="PTHR47678:SF4">
    <property type="entry name" value="SHOCK PROTEIN 70 (HSP70)-INTERACTING PROTEIN, PUTATIVE-RELATED"/>
    <property type="match status" value="1"/>
</dbReference>
<protein>
    <submittedName>
        <fullName evidence="8">Uncharacterized protein</fullName>
    </submittedName>
</protein>
<dbReference type="InterPro" id="IPR009060">
    <property type="entry name" value="UBA-like_sf"/>
</dbReference>
<dbReference type="Gene3D" id="1.10.287.110">
    <property type="entry name" value="DnaJ domain"/>
    <property type="match status" value="1"/>
</dbReference>
<organism evidence="8 9">
    <name type="scientific">Pocillopora meandrina</name>
    <dbReference type="NCBI Taxonomy" id="46732"/>
    <lineage>
        <taxon>Eukaryota</taxon>
        <taxon>Metazoa</taxon>
        <taxon>Cnidaria</taxon>
        <taxon>Anthozoa</taxon>
        <taxon>Hexacorallia</taxon>
        <taxon>Scleractinia</taxon>
        <taxon>Astrocoeniina</taxon>
        <taxon>Pocilloporidae</taxon>
        <taxon>Pocillopora</taxon>
    </lineage>
</organism>
<feature type="zinc finger region" description="C3H1-type" evidence="3">
    <location>
        <begin position="641"/>
        <end position="668"/>
    </location>
</feature>
<dbReference type="InterPro" id="IPR000504">
    <property type="entry name" value="RRM_dom"/>
</dbReference>
<dbReference type="EMBL" id="CALNXJ010000033">
    <property type="protein sequence ID" value="CAH3139968.1"/>
    <property type="molecule type" value="Genomic_DNA"/>
</dbReference>
<dbReference type="InterPro" id="IPR001623">
    <property type="entry name" value="DnaJ_domain"/>
</dbReference>
<dbReference type="CDD" id="cd06257">
    <property type="entry name" value="DnaJ"/>
    <property type="match status" value="1"/>
</dbReference>
<dbReference type="SMART" id="SM00360">
    <property type="entry name" value="RRM"/>
    <property type="match status" value="1"/>
</dbReference>
<dbReference type="InterPro" id="IPR036869">
    <property type="entry name" value="J_dom_sf"/>
</dbReference>
<dbReference type="GO" id="GO:0008270">
    <property type="term" value="F:zinc ion binding"/>
    <property type="evidence" value="ECO:0007669"/>
    <property type="project" value="UniProtKB-KW"/>
</dbReference>
<evidence type="ECO:0000256" key="1">
    <source>
        <dbReference type="PROSITE-ProRule" id="PRU00176"/>
    </source>
</evidence>
<feature type="compositionally biased region" description="Low complexity" evidence="4">
    <location>
        <begin position="229"/>
        <end position="248"/>
    </location>
</feature>
<evidence type="ECO:0000256" key="4">
    <source>
        <dbReference type="SAM" id="MobiDB-lite"/>
    </source>
</evidence>
<reference evidence="8 9" key="1">
    <citation type="submission" date="2022-05" db="EMBL/GenBank/DDBJ databases">
        <authorList>
            <consortium name="Genoscope - CEA"/>
            <person name="William W."/>
        </authorList>
    </citation>
    <scope>NUCLEOTIDE SEQUENCE [LARGE SCALE GENOMIC DNA]</scope>
</reference>
<feature type="domain" description="C3H1-type" evidence="7">
    <location>
        <begin position="641"/>
        <end position="668"/>
    </location>
</feature>
<dbReference type="SUPFAM" id="SSF46565">
    <property type="entry name" value="Chaperone J-domain"/>
    <property type="match status" value="1"/>
</dbReference>
<dbReference type="InterPro" id="IPR012677">
    <property type="entry name" value="Nucleotide-bd_a/b_plait_sf"/>
</dbReference>